<feature type="chain" id="PRO_5044751465" evidence="1">
    <location>
        <begin position="23"/>
        <end position="159"/>
    </location>
</feature>
<proteinExistence type="predicted"/>
<dbReference type="Gene3D" id="3.80.10.10">
    <property type="entry name" value="Ribonuclease Inhibitor"/>
    <property type="match status" value="1"/>
</dbReference>
<comment type="caution">
    <text evidence="2">The sequence shown here is derived from an EMBL/GenBank/DDBJ whole genome shotgun (WGS) entry which is preliminary data.</text>
</comment>
<dbReference type="AlphaFoldDB" id="A0ABD3XZK4"/>
<evidence type="ECO:0000313" key="2">
    <source>
        <dbReference type="EMBL" id="KAL3890473.1"/>
    </source>
</evidence>
<accession>A0ABD3XZK4</accession>
<name>A0ABD3XZK4_SINWO</name>
<evidence type="ECO:0000256" key="1">
    <source>
        <dbReference type="SAM" id="SignalP"/>
    </source>
</evidence>
<dbReference type="InterPro" id="IPR032675">
    <property type="entry name" value="LRR_dom_sf"/>
</dbReference>
<feature type="signal peptide" evidence="1">
    <location>
        <begin position="1"/>
        <end position="22"/>
    </location>
</feature>
<dbReference type="Proteomes" id="UP001634394">
    <property type="component" value="Unassembled WGS sequence"/>
</dbReference>
<organism evidence="2 3">
    <name type="scientific">Sinanodonta woodiana</name>
    <name type="common">Chinese pond mussel</name>
    <name type="synonym">Anodonta woodiana</name>
    <dbReference type="NCBI Taxonomy" id="1069815"/>
    <lineage>
        <taxon>Eukaryota</taxon>
        <taxon>Metazoa</taxon>
        <taxon>Spiralia</taxon>
        <taxon>Lophotrochozoa</taxon>
        <taxon>Mollusca</taxon>
        <taxon>Bivalvia</taxon>
        <taxon>Autobranchia</taxon>
        <taxon>Heteroconchia</taxon>
        <taxon>Palaeoheterodonta</taxon>
        <taxon>Unionida</taxon>
        <taxon>Unionoidea</taxon>
        <taxon>Unionidae</taxon>
        <taxon>Unioninae</taxon>
        <taxon>Sinanodonta</taxon>
    </lineage>
</organism>
<dbReference type="SUPFAM" id="SSF52058">
    <property type="entry name" value="L domain-like"/>
    <property type="match status" value="1"/>
</dbReference>
<gene>
    <name evidence="2" type="ORF">ACJMK2_002755</name>
</gene>
<keyword evidence="3" id="KW-1185">Reference proteome</keyword>
<protein>
    <submittedName>
        <fullName evidence="2">Uncharacterized protein</fullName>
    </submittedName>
</protein>
<reference evidence="2 3" key="1">
    <citation type="submission" date="2024-11" db="EMBL/GenBank/DDBJ databases">
        <title>Chromosome-level genome assembly of the freshwater bivalve Anodonta woodiana.</title>
        <authorList>
            <person name="Chen X."/>
        </authorList>
    </citation>
    <scope>NUCLEOTIDE SEQUENCE [LARGE SCALE GENOMIC DNA]</scope>
    <source>
        <strain evidence="2">MN2024</strain>
        <tissue evidence="2">Gills</tissue>
    </source>
</reference>
<sequence>MFPALCCIVLIIGFFPIFEIDAQECPFGCKCRVGENDGKIIVSCETIDRNSISEYSPFPNILPNNTWAFFFRHVEEMTLQGIRYLQLNQMRLYGLSRLKVLRLTHDTLDNILHPEAFLLTPNVEVLDLSYNPSLSIKSVVAALIESLPKLWISVICSMH</sequence>
<keyword evidence="1" id="KW-0732">Signal</keyword>
<evidence type="ECO:0000313" key="3">
    <source>
        <dbReference type="Proteomes" id="UP001634394"/>
    </source>
</evidence>
<dbReference type="EMBL" id="JBJQND010000001">
    <property type="protein sequence ID" value="KAL3890473.1"/>
    <property type="molecule type" value="Genomic_DNA"/>
</dbReference>